<protein>
    <submittedName>
        <fullName evidence="3">Acyl-CoA thioesterase</fullName>
    </submittedName>
</protein>
<dbReference type="PANTHER" id="PTHR31793:SF27">
    <property type="entry name" value="NOVEL THIOESTERASE SUPERFAMILY DOMAIN AND SAPOSIN A-TYPE DOMAIN CONTAINING PROTEIN (0610012H03RIK)"/>
    <property type="match status" value="1"/>
</dbReference>
<gene>
    <name evidence="3" type="ORF">EI546_11150</name>
</gene>
<evidence type="ECO:0000313" key="4">
    <source>
        <dbReference type="Proteomes" id="UP000285517"/>
    </source>
</evidence>
<dbReference type="KEGG" id="aev:EI546_11150"/>
<evidence type="ECO:0000256" key="1">
    <source>
        <dbReference type="ARBA" id="ARBA00005953"/>
    </source>
</evidence>
<dbReference type="PANTHER" id="PTHR31793">
    <property type="entry name" value="4-HYDROXYBENZOYL-COA THIOESTERASE FAMILY MEMBER"/>
    <property type="match status" value="1"/>
</dbReference>
<accession>A0A410G4S3</accession>
<dbReference type="CDD" id="cd00586">
    <property type="entry name" value="4HBT"/>
    <property type="match status" value="1"/>
</dbReference>
<dbReference type="SUPFAM" id="SSF54637">
    <property type="entry name" value="Thioesterase/thiol ester dehydrase-isomerase"/>
    <property type="match status" value="1"/>
</dbReference>
<dbReference type="EMBL" id="CP034951">
    <property type="protein sequence ID" value="QAA82241.1"/>
    <property type="molecule type" value="Genomic_DNA"/>
</dbReference>
<proteinExistence type="inferred from homology"/>
<dbReference type="Proteomes" id="UP000285517">
    <property type="component" value="Chromosome"/>
</dbReference>
<dbReference type="GO" id="GO:0047617">
    <property type="term" value="F:fatty acyl-CoA hydrolase activity"/>
    <property type="evidence" value="ECO:0007669"/>
    <property type="project" value="TreeGrafter"/>
</dbReference>
<dbReference type="OrthoDB" id="9801517at2"/>
<organism evidence="3 4">
    <name type="scientific">Aequorivita ciconiae</name>
    <dbReference type="NCBI Taxonomy" id="2494375"/>
    <lineage>
        <taxon>Bacteria</taxon>
        <taxon>Pseudomonadati</taxon>
        <taxon>Bacteroidota</taxon>
        <taxon>Flavobacteriia</taxon>
        <taxon>Flavobacteriales</taxon>
        <taxon>Flavobacteriaceae</taxon>
        <taxon>Aequorivita</taxon>
    </lineage>
</organism>
<evidence type="ECO:0000313" key="3">
    <source>
        <dbReference type="EMBL" id="QAA82241.1"/>
    </source>
</evidence>
<dbReference type="Gene3D" id="3.10.129.10">
    <property type="entry name" value="Hotdog Thioesterase"/>
    <property type="match status" value="1"/>
</dbReference>
<keyword evidence="2" id="KW-0378">Hydrolase</keyword>
<dbReference type="InterPro" id="IPR029069">
    <property type="entry name" value="HotDog_dom_sf"/>
</dbReference>
<evidence type="ECO:0000256" key="2">
    <source>
        <dbReference type="ARBA" id="ARBA00022801"/>
    </source>
</evidence>
<sequence length="131" mass="15199">MSSEKFTFRFVVPESAIDGLGHVNNITYLQWCLEAAEAHWLAKTDAELREQYVWVVLNHNISYKNPAFLGEEIEVQTWIHSHKGVRSERCYRIIRIADNKTLVEAKTQWCLLDGTTRKPIIIPQKVADLFV</sequence>
<dbReference type="AlphaFoldDB" id="A0A410G4S3"/>
<dbReference type="Pfam" id="PF13279">
    <property type="entry name" value="4HBT_2"/>
    <property type="match status" value="1"/>
</dbReference>
<dbReference type="InterPro" id="IPR050563">
    <property type="entry name" value="4-hydroxybenzoyl-CoA_TE"/>
</dbReference>
<reference evidence="3 4" key="1">
    <citation type="submission" date="2019-01" db="EMBL/GenBank/DDBJ databases">
        <title>Complete genome sequencing of Aequorivita sp. H23M31.</title>
        <authorList>
            <person name="Bae J.-W."/>
        </authorList>
    </citation>
    <scope>NUCLEOTIDE SEQUENCE [LARGE SCALE GENOMIC DNA]</scope>
    <source>
        <strain evidence="3 4">H23M31</strain>
    </source>
</reference>
<name>A0A410G4S3_9FLAO</name>
<keyword evidence="4" id="KW-1185">Reference proteome</keyword>
<comment type="similarity">
    <text evidence="1">Belongs to the 4-hydroxybenzoyl-CoA thioesterase family.</text>
</comment>